<dbReference type="AlphaFoldDB" id="A0A934W6J5"/>
<evidence type="ECO:0000259" key="1">
    <source>
        <dbReference type="PROSITE" id="PS51746"/>
    </source>
</evidence>
<dbReference type="InterPro" id="IPR001932">
    <property type="entry name" value="PPM-type_phosphatase-like_dom"/>
</dbReference>
<protein>
    <submittedName>
        <fullName evidence="2">Serine/threonine-protein phosphatase</fullName>
    </submittedName>
</protein>
<dbReference type="PROSITE" id="PS51746">
    <property type="entry name" value="PPM_2"/>
    <property type="match status" value="1"/>
</dbReference>
<accession>A0A934W6J5</accession>
<dbReference type="RefSeq" id="WP_200591191.1">
    <property type="nucleotide sequence ID" value="NZ_JAEPBG010000002.1"/>
</dbReference>
<keyword evidence="3" id="KW-1185">Reference proteome</keyword>
<dbReference type="CDD" id="cd00143">
    <property type="entry name" value="PP2Cc"/>
    <property type="match status" value="1"/>
</dbReference>
<organism evidence="2 3">
    <name type="scientific">Noviherbaspirillum pedocola</name>
    <dbReference type="NCBI Taxonomy" id="2801341"/>
    <lineage>
        <taxon>Bacteria</taxon>
        <taxon>Pseudomonadati</taxon>
        <taxon>Pseudomonadota</taxon>
        <taxon>Betaproteobacteria</taxon>
        <taxon>Burkholderiales</taxon>
        <taxon>Oxalobacteraceae</taxon>
        <taxon>Noviherbaspirillum</taxon>
    </lineage>
</organism>
<feature type="domain" description="PPM-type phosphatase" evidence="1">
    <location>
        <begin position="5"/>
        <end position="249"/>
    </location>
</feature>
<proteinExistence type="predicted"/>
<sequence>MSQYKIEAATGQHIGDREEQQDRVALFAAPRAPGTVMAILADGRGTGQAGADAAEQVLRTARQMFEGFSPLTDTVQSMLESIAREAHTVINLYRITSEVRPAATMVALVITPDGIAHWAHAGNSRLYRFDGPNPAQRTADHTLQERLIAEGRMSRGDRAGDKLGNMLVNTLGGGAESSFLSFGQHEGLKTGDAFVLCSDGLWKYFTPAELGAVVATRVPREASEMLISKARERSAGKSADNCSLAIVKLSPPAARR</sequence>
<reference evidence="2" key="1">
    <citation type="submission" date="2021-01" db="EMBL/GenBank/DDBJ databases">
        <title>Genome sequence of strain Noviherbaspirillum sp. DKR-6.</title>
        <authorList>
            <person name="Chaudhary D.K."/>
        </authorList>
    </citation>
    <scope>NUCLEOTIDE SEQUENCE</scope>
    <source>
        <strain evidence="2">DKR-6</strain>
    </source>
</reference>
<dbReference type="SMART" id="SM00332">
    <property type="entry name" value="PP2Cc"/>
    <property type="match status" value="1"/>
</dbReference>
<evidence type="ECO:0000313" key="2">
    <source>
        <dbReference type="EMBL" id="MBK4734443.1"/>
    </source>
</evidence>
<gene>
    <name evidence="2" type="ORF">JJB74_07495</name>
</gene>
<dbReference type="EMBL" id="JAEPBG010000002">
    <property type="protein sequence ID" value="MBK4734443.1"/>
    <property type="molecule type" value="Genomic_DNA"/>
</dbReference>
<dbReference type="Gene3D" id="3.60.40.10">
    <property type="entry name" value="PPM-type phosphatase domain"/>
    <property type="match status" value="1"/>
</dbReference>
<dbReference type="SMART" id="SM00331">
    <property type="entry name" value="PP2C_SIG"/>
    <property type="match status" value="1"/>
</dbReference>
<dbReference type="Proteomes" id="UP000622890">
    <property type="component" value="Unassembled WGS sequence"/>
</dbReference>
<dbReference type="InterPro" id="IPR036457">
    <property type="entry name" value="PPM-type-like_dom_sf"/>
</dbReference>
<evidence type="ECO:0000313" key="3">
    <source>
        <dbReference type="Proteomes" id="UP000622890"/>
    </source>
</evidence>
<name>A0A934W6J5_9BURK</name>
<comment type="caution">
    <text evidence="2">The sequence shown here is derived from an EMBL/GenBank/DDBJ whole genome shotgun (WGS) entry which is preliminary data.</text>
</comment>
<dbReference type="SUPFAM" id="SSF81606">
    <property type="entry name" value="PP2C-like"/>
    <property type="match status" value="1"/>
</dbReference>